<accession>A0A6N9H4N6</accession>
<protein>
    <recommendedName>
        <fullName evidence="4">Glycosyl transferase family 28 C-terminal domain-containing protein</fullName>
    </recommendedName>
</protein>
<name>A0A6N9H4N6_9MICO</name>
<evidence type="ECO:0000313" key="3">
    <source>
        <dbReference type="Proteomes" id="UP000469215"/>
    </source>
</evidence>
<dbReference type="EMBL" id="WWEQ01000006">
    <property type="protein sequence ID" value="MYM18893.1"/>
    <property type="molecule type" value="Genomic_DNA"/>
</dbReference>
<dbReference type="Proteomes" id="UP000469215">
    <property type="component" value="Unassembled WGS sequence"/>
</dbReference>
<proteinExistence type="predicted"/>
<sequence>MIGWYLHHHGRGHLDRLRAVAPLIGQPITVFSSLPAPARPPASAAGPVRWVGLDADAGPEEACPDPARADPTAGGRLHWAPLLHRGHARRLAAIAQAALGLSGLVVDVSAEAALLGRLLGLPVALFTQPGDRTDAPHRLALDLASVIIAPFPSAEALGASAFAAAAPHLVGRARAVCVGGLAPDDDPEDTGRDAAAPAGTRSEAPAEGRLRVLAVGGAGGSLLTARDLEAAAAASRHAWRLIGVPGHPFSPAVAAELAACDVAIVGAGLGSVAQLARSGRPGAILPAPRPFGEQAATARMLAELGAVVVDSPPPPAAWDGLLDRARAAGPLRGWHRPDGAAAAAAAITAACGGRP</sequence>
<dbReference type="Gene3D" id="3.40.50.2000">
    <property type="entry name" value="Glycogen Phosphorylase B"/>
    <property type="match status" value="1"/>
</dbReference>
<feature type="region of interest" description="Disordered" evidence="1">
    <location>
        <begin position="181"/>
        <end position="204"/>
    </location>
</feature>
<reference evidence="2 3" key="1">
    <citation type="submission" date="2020-01" db="EMBL/GenBank/DDBJ databases">
        <authorList>
            <person name="Deng T."/>
        </authorList>
    </citation>
    <scope>NUCLEOTIDE SEQUENCE [LARGE SCALE GENOMIC DNA]</scope>
    <source>
        <strain evidence="2 3">5221</strain>
    </source>
</reference>
<dbReference type="SUPFAM" id="SSF53756">
    <property type="entry name" value="UDP-Glycosyltransferase/glycogen phosphorylase"/>
    <property type="match status" value="1"/>
</dbReference>
<organism evidence="2 3">
    <name type="scientific">Brevibacterium rongguiense</name>
    <dbReference type="NCBI Taxonomy" id="2695267"/>
    <lineage>
        <taxon>Bacteria</taxon>
        <taxon>Bacillati</taxon>
        <taxon>Actinomycetota</taxon>
        <taxon>Actinomycetes</taxon>
        <taxon>Micrococcales</taxon>
        <taxon>Brevibacteriaceae</taxon>
        <taxon>Brevibacterium</taxon>
    </lineage>
</organism>
<dbReference type="AlphaFoldDB" id="A0A6N9H4N6"/>
<keyword evidence="3" id="KW-1185">Reference proteome</keyword>
<evidence type="ECO:0000313" key="2">
    <source>
        <dbReference type="EMBL" id="MYM18893.1"/>
    </source>
</evidence>
<gene>
    <name evidence="2" type="ORF">GSY69_02575</name>
</gene>
<evidence type="ECO:0008006" key="4">
    <source>
        <dbReference type="Google" id="ProtNLM"/>
    </source>
</evidence>
<comment type="caution">
    <text evidence="2">The sequence shown here is derived from an EMBL/GenBank/DDBJ whole genome shotgun (WGS) entry which is preliminary data.</text>
</comment>
<dbReference type="RefSeq" id="WP_160952333.1">
    <property type="nucleotide sequence ID" value="NZ_WWEQ01000006.1"/>
</dbReference>
<evidence type="ECO:0000256" key="1">
    <source>
        <dbReference type="SAM" id="MobiDB-lite"/>
    </source>
</evidence>